<keyword evidence="3" id="KW-1185">Reference proteome</keyword>
<organism evidence="2 3">
    <name type="scientific">Panicum virgatum</name>
    <name type="common">Blackwell switchgrass</name>
    <dbReference type="NCBI Taxonomy" id="38727"/>
    <lineage>
        <taxon>Eukaryota</taxon>
        <taxon>Viridiplantae</taxon>
        <taxon>Streptophyta</taxon>
        <taxon>Embryophyta</taxon>
        <taxon>Tracheophyta</taxon>
        <taxon>Spermatophyta</taxon>
        <taxon>Magnoliopsida</taxon>
        <taxon>Liliopsida</taxon>
        <taxon>Poales</taxon>
        <taxon>Poaceae</taxon>
        <taxon>PACMAD clade</taxon>
        <taxon>Panicoideae</taxon>
        <taxon>Panicodae</taxon>
        <taxon>Paniceae</taxon>
        <taxon>Panicinae</taxon>
        <taxon>Panicum</taxon>
        <taxon>Panicum sect. Hiantes</taxon>
    </lineage>
</organism>
<evidence type="ECO:0000256" key="1">
    <source>
        <dbReference type="SAM" id="MobiDB-lite"/>
    </source>
</evidence>
<dbReference type="Proteomes" id="UP000823388">
    <property type="component" value="Chromosome 6K"/>
</dbReference>
<evidence type="ECO:0000313" key="2">
    <source>
        <dbReference type="EMBL" id="KAG2583325.1"/>
    </source>
</evidence>
<comment type="caution">
    <text evidence="2">The sequence shown here is derived from an EMBL/GenBank/DDBJ whole genome shotgun (WGS) entry which is preliminary data.</text>
</comment>
<dbReference type="EMBL" id="CM029047">
    <property type="protein sequence ID" value="KAG2583325.1"/>
    <property type="molecule type" value="Genomic_DNA"/>
</dbReference>
<dbReference type="AlphaFoldDB" id="A0A8T0RDZ9"/>
<sequence>MLQSPSRIYSQKQRAAAAEGAASPTSPHKLSPPPFISPLFSSVFLAPLFPWSRQHGVWRWKAAAAQPHPQGIPQSLLPLSTPCLRCSPRRCSWPTSATACLQRDGATRWCRIPLSSLSPLIYFTPLCNNSYPPTGHRFPLDLLLAMETGVAL</sequence>
<gene>
    <name evidence="2" type="ORF">PVAP13_6KG245048</name>
</gene>
<proteinExistence type="predicted"/>
<protein>
    <submittedName>
        <fullName evidence="2">Uncharacterized protein</fullName>
    </submittedName>
</protein>
<reference evidence="2" key="1">
    <citation type="submission" date="2020-05" db="EMBL/GenBank/DDBJ databases">
        <title>WGS assembly of Panicum virgatum.</title>
        <authorList>
            <person name="Lovell J.T."/>
            <person name="Jenkins J."/>
            <person name="Shu S."/>
            <person name="Juenger T.E."/>
            <person name="Schmutz J."/>
        </authorList>
    </citation>
    <scope>NUCLEOTIDE SEQUENCE</scope>
    <source>
        <strain evidence="2">AP13</strain>
    </source>
</reference>
<feature type="compositionally biased region" description="Polar residues" evidence="1">
    <location>
        <begin position="1"/>
        <end position="13"/>
    </location>
</feature>
<feature type="region of interest" description="Disordered" evidence="1">
    <location>
        <begin position="1"/>
        <end position="29"/>
    </location>
</feature>
<name>A0A8T0RDZ9_PANVG</name>
<accession>A0A8T0RDZ9</accession>
<evidence type="ECO:0000313" key="3">
    <source>
        <dbReference type="Proteomes" id="UP000823388"/>
    </source>
</evidence>